<dbReference type="GO" id="GO:0005886">
    <property type="term" value="C:plasma membrane"/>
    <property type="evidence" value="ECO:0007669"/>
    <property type="project" value="UniProtKB-SubCell"/>
</dbReference>
<name>A0A821RFQ5_9NEOP</name>
<sequence>MLKDCIFIFYYVILVAVGLVFAPDYSVHPHLAAETIFHFVKFVLPCVLMELTKSEVEKIRIIFVEITALSSDSKISAIAEDALKFLEKVPFEFTLWRFASVNIRLPLQFLGLMTTYVIVSIQFMHVFG</sequence>
<feature type="transmembrane region" description="Helical" evidence="6">
    <location>
        <begin position="107"/>
        <end position="127"/>
    </location>
</feature>
<evidence type="ECO:0000256" key="6">
    <source>
        <dbReference type="SAM" id="Phobius"/>
    </source>
</evidence>
<evidence type="ECO:0000313" key="8">
    <source>
        <dbReference type="Proteomes" id="UP000663880"/>
    </source>
</evidence>
<keyword evidence="8" id="KW-1185">Reference proteome</keyword>
<evidence type="ECO:0000313" key="7">
    <source>
        <dbReference type="EMBL" id="CAF4841292.1"/>
    </source>
</evidence>
<comment type="subcellular location">
    <subcellularLocation>
        <location evidence="1">Cell membrane</location>
        <topology evidence="1">Multi-pass membrane protein</topology>
    </subcellularLocation>
</comment>
<dbReference type="Pfam" id="PF08395">
    <property type="entry name" value="7tm_7"/>
    <property type="match status" value="1"/>
</dbReference>
<dbReference type="Proteomes" id="UP000663880">
    <property type="component" value="Unassembled WGS sequence"/>
</dbReference>
<evidence type="ECO:0008006" key="9">
    <source>
        <dbReference type="Google" id="ProtNLM"/>
    </source>
</evidence>
<keyword evidence="4 6" id="KW-1133">Transmembrane helix</keyword>
<dbReference type="AlphaFoldDB" id="A0A821RFQ5"/>
<feature type="transmembrane region" description="Helical" evidence="6">
    <location>
        <begin position="7"/>
        <end position="25"/>
    </location>
</feature>
<gene>
    <name evidence="7" type="ORF">PMACD_LOCUS6190</name>
</gene>
<dbReference type="EMBL" id="CAJOBZ010000013">
    <property type="protein sequence ID" value="CAF4841292.1"/>
    <property type="molecule type" value="Genomic_DNA"/>
</dbReference>
<reference evidence="7" key="1">
    <citation type="submission" date="2021-02" db="EMBL/GenBank/DDBJ databases">
        <authorList>
            <person name="Steward A R."/>
        </authorList>
    </citation>
    <scope>NUCLEOTIDE SEQUENCE</scope>
</reference>
<dbReference type="OrthoDB" id="7477935at2759"/>
<dbReference type="InterPro" id="IPR013604">
    <property type="entry name" value="7TM_chemorcpt"/>
</dbReference>
<protein>
    <recommendedName>
        <fullName evidence="9">Gustatory receptor</fullName>
    </recommendedName>
</protein>
<dbReference type="GO" id="GO:0050909">
    <property type="term" value="P:sensory perception of taste"/>
    <property type="evidence" value="ECO:0007669"/>
    <property type="project" value="InterPro"/>
</dbReference>
<evidence type="ECO:0000256" key="1">
    <source>
        <dbReference type="ARBA" id="ARBA00004651"/>
    </source>
</evidence>
<keyword evidence="3 6" id="KW-0812">Transmembrane</keyword>
<accession>A0A821RFQ5</accession>
<comment type="caution">
    <text evidence="7">The sequence shown here is derived from an EMBL/GenBank/DDBJ whole genome shotgun (WGS) entry which is preliminary data.</text>
</comment>
<evidence type="ECO:0000256" key="5">
    <source>
        <dbReference type="ARBA" id="ARBA00023136"/>
    </source>
</evidence>
<organism evidence="7 8">
    <name type="scientific">Pieris macdunnoughi</name>
    <dbReference type="NCBI Taxonomy" id="345717"/>
    <lineage>
        <taxon>Eukaryota</taxon>
        <taxon>Metazoa</taxon>
        <taxon>Ecdysozoa</taxon>
        <taxon>Arthropoda</taxon>
        <taxon>Hexapoda</taxon>
        <taxon>Insecta</taxon>
        <taxon>Pterygota</taxon>
        <taxon>Neoptera</taxon>
        <taxon>Endopterygota</taxon>
        <taxon>Lepidoptera</taxon>
        <taxon>Glossata</taxon>
        <taxon>Ditrysia</taxon>
        <taxon>Papilionoidea</taxon>
        <taxon>Pieridae</taxon>
        <taxon>Pierinae</taxon>
        <taxon>Pieris</taxon>
    </lineage>
</organism>
<evidence type="ECO:0000256" key="3">
    <source>
        <dbReference type="ARBA" id="ARBA00022692"/>
    </source>
</evidence>
<evidence type="ECO:0000256" key="2">
    <source>
        <dbReference type="ARBA" id="ARBA00022475"/>
    </source>
</evidence>
<keyword evidence="5 6" id="KW-0472">Membrane</keyword>
<keyword evidence="2" id="KW-1003">Cell membrane</keyword>
<evidence type="ECO:0000256" key="4">
    <source>
        <dbReference type="ARBA" id="ARBA00022989"/>
    </source>
</evidence>
<proteinExistence type="predicted"/>